<evidence type="ECO:0000313" key="16">
    <source>
        <dbReference type="Proteomes" id="UP000440732"/>
    </source>
</evidence>
<evidence type="ECO:0000313" key="15">
    <source>
        <dbReference type="Proteomes" id="UP000440367"/>
    </source>
</evidence>
<evidence type="ECO:0000313" key="5">
    <source>
        <dbReference type="EMBL" id="KAE9123570.1"/>
    </source>
</evidence>
<evidence type="ECO:0000313" key="9">
    <source>
        <dbReference type="EMBL" id="KAE9246298.1"/>
    </source>
</evidence>
<evidence type="ECO:0000313" key="17">
    <source>
        <dbReference type="Proteomes" id="UP000441208"/>
    </source>
</evidence>
<dbReference type="EMBL" id="QXGE01000251">
    <property type="protein sequence ID" value="KAE9318543.1"/>
    <property type="molecule type" value="Genomic_DNA"/>
</dbReference>
<dbReference type="Proteomes" id="UP000441208">
    <property type="component" value="Unassembled WGS sequence"/>
</dbReference>
<gene>
    <name evidence="10" type="ORF">PF001_g6325</name>
    <name evidence="8" type="ORF">PF002_g7931</name>
    <name evidence="9" type="ORF">PF004_g4860</name>
    <name evidence="7" type="ORF">PF005_g7066</name>
    <name evidence="6" type="ORF">PF006_g6396</name>
    <name evidence="4" type="ORF">PF007_g7244</name>
    <name evidence="11" type="ORF">PF008_g4709</name>
    <name evidence="2" type="ORF">PF009_g7981</name>
    <name evidence="5" type="ORF">PF010_g6362</name>
    <name evidence="3" type="ORF">PF011_g5952</name>
</gene>
<keyword evidence="13" id="KW-1185">Reference proteome</keyword>
<evidence type="ECO:0000313" key="6">
    <source>
        <dbReference type="EMBL" id="KAE9149093.1"/>
    </source>
</evidence>
<evidence type="ECO:0000313" key="19">
    <source>
        <dbReference type="Proteomes" id="UP000476176"/>
    </source>
</evidence>
<dbReference type="Proteomes" id="UP000433483">
    <property type="component" value="Unassembled WGS sequence"/>
</dbReference>
<dbReference type="EMBL" id="QXGC01000173">
    <property type="protein sequence ID" value="KAE9246298.1"/>
    <property type="molecule type" value="Genomic_DNA"/>
</dbReference>
<dbReference type="Proteomes" id="UP000460718">
    <property type="component" value="Unassembled WGS sequence"/>
</dbReference>
<dbReference type="AlphaFoldDB" id="A0A6A3STF9"/>
<comment type="caution">
    <text evidence="4">The sequence shown here is derived from an EMBL/GenBank/DDBJ whole genome shotgun (WGS) entry which is preliminary data.</text>
</comment>
<dbReference type="OrthoDB" id="108214at2759"/>
<dbReference type="EMBL" id="QXGD01000301">
    <property type="protein sequence ID" value="KAE9244145.1"/>
    <property type="molecule type" value="Genomic_DNA"/>
</dbReference>
<evidence type="ECO:0000313" key="12">
    <source>
        <dbReference type="Proteomes" id="UP000429523"/>
    </source>
</evidence>
<evidence type="ECO:0000313" key="10">
    <source>
        <dbReference type="EMBL" id="KAE9318543.1"/>
    </source>
</evidence>
<dbReference type="Proteomes" id="UP000440732">
    <property type="component" value="Unassembled WGS sequence"/>
</dbReference>
<dbReference type="Proteomes" id="UP000488956">
    <property type="component" value="Unassembled WGS sequence"/>
</dbReference>
<keyword evidence="1" id="KW-0812">Transmembrane</keyword>
<dbReference type="EMBL" id="QXGF01000315">
    <property type="protein sequence ID" value="KAE8942251.1"/>
    <property type="molecule type" value="Genomic_DNA"/>
</dbReference>
<dbReference type="EMBL" id="QXFW01000243">
    <property type="protein sequence ID" value="KAE9019176.1"/>
    <property type="molecule type" value="Genomic_DNA"/>
</dbReference>
<evidence type="ECO:0000313" key="18">
    <source>
        <dbReference type="Proteomes" id="UP000460718"/>
    </source>
</evidence>
<evidence type="ECO:0000313" key="2">
    <source>
        <dbReference type="EMBL" id="KAE8942251.1"/>
    </source>
</evidence>
<feature type="transmembrane region" description="Helical" evidence="1">
    <location>
        <begin position="110"/>
        <end position="136"/>
    </location>
</feature>
<dbReference type="Proteomes" id="UP000476176">
    <property type="component" value="Unassembled WGS sequence"/>
</dbReference>
<feature type="transmembrane region" description="Helical" evidence="1">
    <location>
        <begin position="65"/>
        <end position="83"/>
    </location>
</feature>
<evidence type="ECO:0000313" key="4">
    <source>
        <dbReference type="EMBL" id="KAE9122974.1"/>
    </source>
</evidence>
<dbReference type="EMBL" id="QXFZ01000285">
    <property type="protein sequence ID" value="KAE9122974.1"/>
    <property type="molecule type" value="Genomic_DNA"/>
</dbReference>
<evidence type="ECO:0000313" key="3">
    <source>
        <dbReference type="EMBL" id="KAE9019176.1"/>
    </source>
</evidence>
<evidence type="ECO:0000313" key="14">
    <source>
        <dbReference type="Proteomes" id="UP000437068"/>
    </source>
</evidence>
<evidence type="ECO:0000313" key="11">
    <source>
        <dbReference type="EMBL" id="KAE9354064.1"/>
    </source>
</evidence>
<dbReference type="EMBL" id="QXFX01000252">
    <property type="protein sequence ID" value="KAE9123570.1"/>
    <property type="molecule type" value="Genomic_DNA"/>
</dbReference>
<dbReference type="Proteomes" id="UP000440367">
    <property type="component" value="Unassembled WGS sequence"/>
</dbReference>
<dbReference type="EMBL" id="QXGA01000257">
    <property type="protein sequence ID" value="KAE9149093.1"/>
    <property type="molecule type" value="Genomic_DNA"/>
</dbReference>
<organism evidence="4 17">
    <name type="scientific">Phytophthora fragariae</name>
    <dbReference type="NCBI Taxonomy" id="53985"/>
    <lineage>
        <taxon>Eukaryota</taxon>
        <taxon>Sar</taxon>
        <taxon>Stramenopiles</taxon>
        <taxon>Oomycota</taxon>
        <taxon>Peronosporomycetes</taxon>
        <taxon>Peronosporales</taxon>
        <taxon>Peronosporaceae</taxon>
        <taxon>Phytophthora</taxon>
    </lineage>
</organism>
<sequence>MEFTQTTTRVLFTVEYILLIEYAEVSLPIIYSLHRVVLFYMPNRAYHHSLADLSSSQLWSSVDSVLLYSLLELISWIIVVVVLKRKLGLSPLRQLAFVLETQKEDIQAKLILVFVYVTQLSLAHIGADFSFTFSWIDQTN</sequence>
<dbReference type="Proteomes" id="UP000437068">
    <property type="component" value="Unassembled WGS sequence"/>
</dbReference>
<evidence type="ECO:0000313" key="7">
    <source>
        <dbReference type="EMBL" id="KAE9221547.1"/>
    </source>
</evidence>
<dbReference type="Proteomes" id="UP000429523">
    <property type="component" value="Unassembled WGS sequence"/>
</dbReference>
<keyword evidence="1" id="KW-1133">Transmembrane helix</keyword>
<reference evidence="12 13" key="1">
    <citation type="submission" date="2018-08" db="EMBL/GenBank/DDBJ databases">
        <title>Genomic investigation of the strawberry pathogen Phytophthora fragariae indicates pathogenicity is determined by transcriptional variation in three key races.</title>
        <authorList>
            <person name="Adams T.M."/>
            <person name="Armitage A.D."/>
            <person name="Sobczyk M.K."/>
            <person name="Bates H.J."/>
            <person name="Dunwell J.M."/>
            <person name="Nellist C.F."/>
            <person name="Harrison R.J."/>
        </authorList>
    </citation>
    <scope>NUCLEOTIDE SEQUENCE [LARGE SCALE GENOMIC DNA]</scope>
    <source>
        <strain evidence="10 14">A4</strain>
        <strain evidence="8 15">BC-1</strain>
        <strain evidence="9 19">BC-23</strain>
        <strain evidence="7 13">NOV-27</strain>
        <strain evidence="6 16">NOV-5</strain>
        <strain evidence="4 17">NOV-71</strain>
        <strain evidence="11 20">NOV-77</strain>
        <strain evidence="2 12">NOV-9</strain>
        <strain evidence="5 21">ONT-3</strain>
        <strain evidence="3 18">SCRP245</strain>
    </source>
</reference>
<dbReference type="EMBL" id="QXFY01000164">
    <property type="protein sequence ID" value="KAE9354064.1"/>
    <property type="molecule type" value="Genomic_DNA"/>
</dbReference>
<proteinExistence type="predicted"/>
<keyword evidence="1" id="KW-0472">Membrane</keyword>
<dbReference type="EMBL" id="QXGB01000275">
    <property type="protein sequence ID" value="KAE9221547.1"/>
    <property type="molecule type" value="Genomic_DNA"/>
</dbReference>
<evidence type="ECO:0000313" key="8">
    <source>
        <dbReference type="EMBL" id="KAE9244145.1"/>
    </source>
</evidence>
<dbReference type="Proteomes" id="UP000486351">
    <property type="component" value="Unassembled WGS sequence"/>
</dbReference>
<evidence type="ECO:0000313" key="13">
    <source>
        <dbReference type="Proteomes" id="UP000433483"/>
    </source>
</evidence>
<evidence type="ECO:0000313" key="21">
    <source>
        <dbReference type="Proteomes" id="UP000488956"/>
    </source>
</evidence>
<accession>A0A6A3STF9</accession>
<name>A0A6A3STF9_9STRA</name>
<protein>
    <submittedName>
        <fullName evidence="4">Uncharacterized protein</fullName>
    </submittedName>
</protein>
<evidence type="ECO:0000313" key="20">
    <source>
        <dbReference type="Proteomes" id="UP000486351"/>
    </source>
</evidence>
<evidence type="ECO:0000256" key="1">
    <source>
        <dbReference type="SAM" id="Phobius"/>
    </source>
</evidence>